<dbReference type="SMART" id="SM00028">
    <property type="entry name" value="TPR"/>
    <property type="match status" value="3"/>
</dbReference>
<dbReference type="RefSeq" id="XP_018269003.1">
    <property type="nucleotide sequence ID" value="XM_018417727.1"/>
</dbReference>
<dbReference type="InterPro" id="IPR011990">
    <property type="entry name" value="TPR-like_helical_dom_sf"/>
</dbReference>
<dbReference type="Gene3D" id="1.25.40.10">
    <property type="entry name" value="Tetratricopeptide repeat domain"/>
    <property type="match status" value="1"/>
</dbReference>
<dbReference type="Pfam" id="PF13414">
    <property type="entry name" value="TPR_11"/>
    <property type="match status" value="1"/>
</dbReference>
<feature type="compositionally biased region" description="Low complexity" evidence="3">
    <location>
        <begin position="293"/>
        <end position="310"/>
    </location>
</feature>
<dbReference type="SUPFAM" id="SSF48452">
    <property type="entry name" value="TPR-like"/>
    <property type="match status" value="1"/>
</dbReference>
<proteinExistence type="predicted"/>
<dbReference type="OMA" id="HYNNAIN"/>
<gene>
    <name evidence="4" type="ORF">RHOBADRAFT_55207</name>
</gene>
<feature type="compositionally biased region" description="Low complexity" evidence="3">
    <location>
        <begin position="256"/>
        <end position="265"/>
    </location>
</feature>
<dbReference type="EMBL" id="KQ474084">
    <property type="protein sequence ID" value="KPV72954.1"/>
    <property type="molecule type" value="Genomic_DNA"/>
</dbReference>
<name>A0A0P9IU60_RHOGW</name>
<dbReference type="GO" id="GO:0101031">
    <property type="term" value="C:protein folding chaperone complex"/>
    <property type="evidence" value="ECO:0007669"/>
    <property type="project" value="TreeGrafter"/>
</dbReference>
<evidence type="ECO:0000313" key="5">
    <source>
        <dbReference type="Proteomes" id="UP000053890"/>
    </source>
</evidence>
<sequence>MTPKAEQAKLAGNAAFKAGQWELALAHYSTAIQLDPSVATYPLNRAAVHLRLDNPRDADKDASTALALQGGHSPKALFRRATARKQLGKLELARADFEEAKRQGAGDDVNNELALLATQLDNAKVDKPAPPKATASNKSNPVSPPEPPRKATSPSTERLRAALARPVPSSSPSKSSSAKPANDGFMTAVSSRRLTSSAPATPPSAPAPAASAASPEPGSRPASSFAAKKQARTAKQAQPPRQASDPRARDVPAPHAPLASPDSSNPAPPTSSSPQDAAPLAQPAGATPPPPAASTSSASAPSSSTDDAAPASLIPSAFLRPTSSSAPPPPSATALETHFLLTPPGASTRLALLRALDPRPSSLRAFFGAAGVQPDLLSAILAEVLPLALAPAGVEQLERDTEWVPRLLEGLSATARWDAAVLFLDEGERDGVRRVLEKEEARWRRARDTWGV</sequence>
<dbReference type="Proteomes" id="UP000053890">
    <property type="component" value="Unassembled WGS sequence"/>
</dbReference>
<dbReference type="GeneID" id="28978175"/>
<dbReference type="PANTHER" id="PTHR46423:SF1">
    <property type="entry name" value="RNA POLYMERASE II-ASSOCIATED PROTEIN 3"/>
    <property type="match status" value="1"/>
</dbReference>
<dbReference type="AlphaFoldDB" id="A0A0P9IU60"/>
<dbReference type="STRING" id="578459.A0A0P9IU60"/>
<feature type="compositionally biased region" description="Low complexity" evidence="3">
    <location>
        <begin position="207"/>
        <end position="243"/>
    </location>
</feature>
<dbReference type="PANTHER" id="PTHR46423">
    <property type="entry name" value="RNA POLYMERASE II-ASSOCIATED PROTEIN 3"/>
    <property type="match status" value="1"/>
</dbReference>
<dbReference type="InterPro" id="IPR019734">
    <property type="entry name" value="TPR_rpt"/>
</dbReference>
<feature type="region of interest" description="Disordered" evidence="3">
    <location>
        <begin position="121"/>
        <end position="310"/>
    </location>
</feature>
<accession>A0A0P9IU60</accession>
<feature type="compositionally biased region" description="Low complexity" evidence="3">
    <location>
        <begin position="168"/>
        <end position="181"/>
    </location>
</feature>
<dbReference type="PROSITE" id="PS50005">
    <property type="entry name" value="TPR"/>
    <property type="match status" value="1"/>
</dbReference>
<dbReference type="InterPro" id="IPR051966">
    <property type="entry name" value="RPAP3"/>
</dbReference>
<organism evidence="4 5">
    <name type="scientific">Rhodotorula graminis (strain WP1)</name>
    <dbReference type="NCBI Taxonomy" id="578459"/>
    <lineage>
        <taxon>Eukaryota</taxon>
        <taxon>Fungi</taxon>
        <taxon>Dikarya</taxon>
        <taxon>Basidiomycota</taxon>
        <taxon>Pucciniomycotina</taxon>
        <taxon>Microbotryomycetes</taxon>
        <taxon>Sporidiobolales</taxon>
        <taxon>Sporidiobolaceae</taxon>
        <taxon>Rhodotorula</taxon>
    </lineage>
</organism>
<feature type="compositionally biased region" description="Low complexity" evidence="3">
    <location>
        <begin position="272"/>
        <end position="285"/>
    </location>
</feature>
<evidence type="ECO:0000313" key="4">
    <source>
        <dbReference type="EMBL" id="KPV72954.1"/>
    </source>
</evidence>
<evidence type="ECO:0000256" key="3">
    <source>
        <dbReference type="SAM" id="MobiDB-lite"/>
    </source>
</evidence>
<feature type="repeat" description="TPR" evidence="2">
    <location>
        <begin position="5"/>
        <end position="38"/>
    </location>
</feature>
<evidence type="ECO:0000256" key="2">
    <source>
        <dbReference type="PROSITE-ProRule" id="PRU00339"/>
    </source>
</evidence>
<evidence type="ECO:0000256" key="1">
    <source>
        <dbReference type="ARBA" id="ARBA00022803"/>
    </source>
</evidence>
<protein>
    <submittedName>
        <fullName evidence="4">Uncharacterized protein</fullName>
    </submittedName>
</protein>
<dbReference type="OrthoDB" id="629492at2759"/>
<reference evidence="4 5" key="1">
    <citation type="journal article" date="2015" name="Front. Microbiol.">
        <title>Genome sequence of the plant growth promoting endophytic yeast Rhodotorula graminis WP1.</title>
        <authorList>
            <person name="Firrincieli A."/>
            <person name="Otillar R."/>
            <person name="Salamov A."/>
            <person name="Schmutz J."/>
            <person name="Khan Z."/>
            <person name="Redman R.S."/>
            <person name="Fleck N.D."/>
            <person name="Lindquist E."/>
            <person name="Grigoriev I.V."/>
            <person name="Doty S.L."/>
        </authorList>
    </citation>
    <scope>NUCLEOTIDE SEQUENCE [LARGE SCALE GENOMIC DNA]</scope>
    <source>
        <strain evidence="4 5">WP1</strain>
    </source>
</reference>
<keyword evidence="1 2" id="KW-0802">TPR repeat</keyword>
<keyword evidence="5" id="KW-1185">Reference proteome</keyword>